<comment type="similarity">
    <text evidence="12">Belongs to the TRAFAC class myosin-kinesin ATPase superfamily. Myosin family.</text>
</comment>
<keyword evidence="11" id="KW-0325">Glycoprotein</keyword>
<dbReference type="GO" id="GO:0003779">
    <property type="term" value="F:actin binding"/>
    <property type="evidence" value="ECO:0007669"/>
    <property type="project" value="UniProtKB-KW"/>
</dbReference>
<dbReference type="Proteomes" id="UP000193411">
    <property type="component" value="Unassembled WGS sequence"/>
</dbReference>
<dbReference type="GO" id="GO:0031505">
    <property type="term" value="P:fungal-type cell wall organization"/>
    <property type="evidence" value="ECO:0007669"/>
    <property type="project" value="TreeGrafter"/>
</dbReference>
<evidence type="ECO:0000256" key="6">
    <source>
        <dbReference type="ARBA" id="ARBA00022692"/>
    </source>
</evidence>
<organism evidence="17 18">
    <name type="scientific">Catenaria anguillulae PL171</name>
    <dbReference type="NCBI Taxonomy" id="765915"/>
    <lineage>
        <taxon>Eukaryota</taxon>
        <taxon>Fungi</taxon>
        <taxon>Fungi incertae sedis</taxon>
        <taxon>Blastocladiomycota</taxon>
        <taxon>Blastocladiomycetes</taxon>
        <taxon>Blastocladiales</taxon>
        <taxon>Catenariaceae</taxon>
        <taxon>Catenaria</taxon>
    </lineage>
</organism>
<dbReference type="EMBL" id="MCFL01000075">
    <property type="protein sequence ID" value="ORZ30769.1"/>
    <property type="molecule type" value="Genomic_DNA"/>
</dbReference>
<dbReference type="SMART" id="SM00242">
    <property type="entry name" value="MYSc"/>
    <property type="match status" value="1"/>
</dbReference>
<evidence type="ECO:0000256" key="2">
    <source>
        <dbReference type="ARBA" id="ARBA00012543"/>
    </source>
</evidence>
<name>A0A1Y2H882_9FUNG</name>
<dbReference type="Pfam" id="PF03142">
    <property type="entry name" value="Chitin_synth_2"/>
    <property type="match status" value="1"/>
</dbReference>
<gene>
    <name evidence="17" type="ORF">BCR44DRAFT_30685</name>
</gene>
<dbReference type="GO" id="GO:0003774">
    <property type="term" value="F:cytoskeletal motor activity"/>
    <property type="evidence" value="ECO:0007669"/>
    <property type="project" value="InterPro"/>
</dbReference>
<dbReference type="GO" id="GO:0005886">
    <property type="term" value="C:plasma membrane"/>
    <property type="evidence" value="ECO:0007669"/>
    <property type="project" value="UniProtKB-SubCell"/>
</dbReference>
<keyword evidence="9 14" id="KW-0472">Membrane</keyword>
<evidence type="ECO:0000256" key="14">
    <source>
        <dbReference type="SAM" id="Phobius"/>
    </source>
</evidence>
<dbReference type="InterPro" id="IPR027417">
    <property type="entry name" value="P-loop_NTPase"/>
</dbReference>
<evidence type="ECO:0000313" key="18">
    <source>
        <dbReference type="Proteomes" id="UP000193411"/>
    </source>
</evidence>
<feature type="transmembrane region" description="Helical" evidence="14">
    <location>
        <begin position="1190"/>
        <end position="1209"/>
    </location>
</feature>
<proteinExistence type="inferred from homology"/>
<dbReference type="SMART" id="SM01117">
    <property type="entry name" value="Cyt-b5"/>
    <property type="match status" value="2"/>
</dbReference>
<keyword evidence="12" id="KW-0009">Actin-binding</keyword>
<dbReference type="Gene3D" id="1.20.58.530">
    <property type="match status" value="1"/>
</dbReference>
<dbReference type="SUPFAM" id="SSF52540">
    <property type="entry name" value="P-loop containing nucleoside triphosphate hydrolases"/>
    <property type="match status" value="1"/>
</dbReference>
<dbReference type="PROSITE" id="PS51456">
    <property type="entry name" value="MYOSIN_MOTOR"/>
    <property type="match status" value="1"/>
</dbReference>
<comment type="caution">
    <text evidence="17">The sequence shown here is derived from an EMBL/GenBank/DDBJ whole genome shotgun (WGS) entry which is preliminary data.</text>
</comment>
<dbReference type="InterPro" id="IPR004835">
    <property type="entry name" value="Chitin_synth"/>
</dbReference>
<evidence type="ECO:0000256" key="11">
    <source>
        <dbReference type="ARBA" id="ARBA00023180"/>
    </source>
</evidence>
<feature type="transmembrane region" description="Helical" evidence="14">
    <location>
        <begin position="1616"/>
        <end position="1636"/>
    </location>
</feature>
<feature type="domain" description="Myosin motor" evidence="15">
    <location>
        <begin position="268"/>
        <end position="487"/>
    </location>
</feature>
<evidence type="ECO:0000256" key="4">
    <source>
        <dbReference type="ARBA" id="ARBA00022676"/>
    </source>
</evidence>
<evidence type="ECO:0000256" key="5">
    <source>
        <dbReference type="ARBA" id="ARBA00022679"/>
    </source>
</evidence>
<dbReference type="PANTHER" id="PTHR22914:SF13">
    <property type="entry name" value="CHITIN SYNTHASE"/>
    <property type="match status" value="1"/>
</dbReference>
<dbReference type="GO" id="GO:0006031">
    <property type="term" value="P:chitin biosynthetic process"/>
    <property type="evidence" value="ECO:0007669"/>
    <property type="project" value="TreeGrafter"/>
</dbReference>
<dbReference type="GO" id="GO:0004100">
    <property type="term" value="F:chitin synthase activity"/>
    <property type="evidence" value="ECO:0007669"/>
    <property type="project" value="UniProtKB-EC"/>
</dbReference>
<evidence type="ECO:0000256" key="9">
    <source>
        <dbReference type="ARBA" id="ARBA00023136"/>
    </source>
</evidence>
<dbReference type="GO" id="GO:0016459">
    <property type="term" value="C:myosin complex"/>
    <property type="evidence" value="ECO:0007669"/>
    <property type="project" value="UniProtKB-KW"/>
</dbReference>
<dbReference type="InterPro" id="IPR001199">
    <property type="entry name" value="Cyt_B5-like_heme/steroid-bd"/>
</dbReference>
<dbReference type="Pfam" id="PF00063">
    <property type="entry name" value="Myosin_head"/>
    <property type="match status" value="1"/>
</dbReference>
<evidence type="ECO:0000256" key="12">
    <source>
        <dbReference type="PROSITE-ProRule" id="PRU00782"/>
    </source>
</evidence>
<accession>A0A1Y2H882</accession>
<reference evidence="17 18" key="1">
    <citation type="submission" date="2016-07" db="EMBL/GenBank/DDBJ databases">
        <title>Pervasive Adenine N6-methylation of Active Genes in Fungi.</title>
        <authorList>
            <consortium name="DOE Joint Genome Institute"/>
            <person name="Mondo S.J."/>
            <person name="Dannebaum R.O."/>
            <person name="Kuo R.C."/>
            <person name="Labutti K."/>
            <person name="Haridas S."/>
            <person name="Kuo A."/>
            <person name="Salamov A."/>
            <person name="Ahrendt S.R."/>
            <person name="Lipzen A."/>
            <person name="Sullivan W."/>
            <person name="Andreopoulos W.B."/>
            <person name="Clum A."/>
            <person name="Lindquist E."/>
            <person name="Daum C."/>
            <person name="Ramamoorthy G.K."/>
            <person name="Gryganskyi A."/>
            <person name="Culley D."/>
            <person name="Magnuson J.K."/>
            <person name="James T.Y."/>
            <person name="O'Malley M.A."/>
            <person name="Stajich J.E."/>
            <person name="Spatafora J.W."/>
            <person name="Visel A."/>
            <person name="Grigoriev I.V."/>
        </authorList>
    </citation>
    <scope>NUCLEOTIDE SEQUENCE [LARGE SCALE GENOMIC DNA]</scope>
    <source>
        <strain evidence="17 18">PL171</strain>
    </source>
</reference>
<comment type="caution">
    <text evidence="12">Lacks conserved residue(s) required for the propagation of feature annotation.</text>
</comment>
<dbReference type="STRING" id="765915.A0A1Y2H882"/>
<feature type="transmembrane region" description="Helical" evidence="14">
    <location>
        <begin position="1643"/>
        <end position="1666"/>
    </location>
</feature>
<keyword evidence="7 14" id="KW-1133">Transmembrane helix</keyword>
<dbReference type="SUPFAM" id="SSF53448">
    <property type="entry name" value="Nucleotide-diphospho-sugar transferases"/>
    <property type="match status" value="1"/>
</dbReference>
<dbReference type="Gene3D" id="1.20.120.720">
    <property type="entry name" value="Myosin VI head, motor domain, U50 subdomain"/>
    <property type="match status" value="1"/>
</dbReference>
<dbReference type="InterPro" id="IPR029044">
    <property type="entry name" value="Nucleotide-diphossugar_trans"/>
</dbReference>
<protein>
    <recommendedName>
        <fullName evidence="2">chitin synthase</fullName>
        <ecNumber evidence="2">2.4.1.16</ecNumber>
    </recommendedName>
</protein>
<dbReference type="EC" id="2.4.1.16" evidence="2"/>
<dbReference type="Gene3D" id="3.40.850.10">
    <property type="entry name" value="Kinesin motor domain"/>
    <property type="match status" value="1"/>
</dbReference>
<keyword evidence="8 12" id="KW-0518">Myosin</keyword>
<feature type="domain" description="DEK-C" evidence="16">
    <location>
        <begin position="1889"/>
        <end position="1945"/>
    </location>
</feature>
<keyword evidence="10" id="KW-0505">Motor protein</keyword>
<evidence type="ECO:0000259" key="15">
    <source>
        <dbReference type="PROSITE" id="PS51456"/>
    </source>
</evidence>
<feature type="transmembrane region" description="Helical" evidence="14">
    <location>
        <begin position="1577"/>
        <end position="1604"/>
    </location>
</feature>
<dbReference type="SUPFAM" id="SSF109715">
    <property type="entry name" value="DEK C-terminal domain"/>
    <property type="match status" value="1"/>
</dbReference>
<feature type="compositionally biased region" description="Low complexity" evidence="13">
    <location>
        <begin position="1"/>
        <end position="11"/>
    </location>
</feature>
<sequence length="1948" mass="213590">MPSAKSPSRARGNGGGSSAPPGGVQSVTDLATELSSATLDSLAHVISTRFAANEWYTKVGTSGSIVVGVMPPSVPVLQSSIDTAAVRDSWKQQFHADYEGTGQNALPVPLPEQGFKDPVQAPDALSPHVFSVVNDTLMEAKRSGRNQSIVFRGKNATDHLDLALSHLLDVARMNKKSDRFQRKVLAAHTLIRAFGSTVLVDAASGTPVATPQYADFMELLLDDTSSSRKVAGFKFTPLNLDTRTVMHVVPTVAAGQQPAHEAHPPLQVFRYLLMGVDATIRQALQLPNGFSSPHVAQGVAAGDSLLKPDESRSYAEFTGALETLGVPKKCRDAIWRVLASILHLGQLSFIDGGNKHGANKSDLAGSAAAVSNRGALEAAAGLLGVDADTLEASLVSEIKYIGTDRVSVFLKPNQAVERAAQVAGHLYHVLFQWIVMVANRKLAPHGKEEKKGSTEQAPVPTVSVQLMPVPTPMLEVDSVSGLLNNYIIECVDRYLQHAIFDDRVENAKKAGISQVKSVSYQSNEDVFSIMDDRKSGLVPLLNAATAETLGKATKKDSDATTGGDVTKVWLTTACTKHAMASKEAGKPIKLTPVGGGVASIQHAFGLATYRIDKFVKQNAAMLSDDVVHLARASEHKAVADLFKDDVIGTLVAQPSRKNKRKTSYEVPTVSSHLTVKLGAMLAQLAGSTPRIVFCLKHAPHSTARNCEPKYLQGQLVELGLVSACEQVRQKWLDLTVTMSGEQFVNRYKNLAGDPNHPIPPQATADELVSRAGLTRGSDLHVSSNGGAYIIPFRTWKLLEGALRKWEAEKKAAVAAARRQARKNNGGSGGSVYSDADSDLESDMASDIGDNDSIFGGAVAEEAREMEGASRSALGASAVAPLTGADNKKEEVEEVPVTSERRKWVAFTWLMTWWIPTWAIRCCGKMSRPDIQLAWREKVAICIVIFWLCVAQLFFIIGLGPVICPRQKIYNNEELYFKTDTDKALVAIYGNVYRLEDFVKFGSYHPANLLWTYAGLDLTAGFPRTPAFYCQYAAERQPNFAPFFNIAKTVANGTLVQVRHKTYYDRDRYNAEINIDRRLKLMTVANLAFSPEEIEGMSKANLDVPRKLFSINNIVYDIQPYRDALPDLANDFLPQGVLDFVVSNAGKDLTKEEKFMTMWRSDSALRNCFNNLFIVGIVDERRTPRCQVTNWVLLGFSCILVAVIFVKFLAALQVGRKPMPENLDKFVVLQVPCYTEDEVSLRKTLDSLATTRYDDKRKLLVIICDGNVIGSGNDRPTPRIVLDILGVDPEHDPEPKAYFSLGENMKQYNMGKVYSGLYEIEGHLVPYLVVVKVGRPTETTKPGNRGKRDSQMILMRFFNKVYTDKPMSPLELEMYHHVKNIIGVNPMFYELLLQVDADTEIMRDSLTRLVAAMVNDTTIMGCCGETRLANEKDTWATMIQVYEYYISHHMAKAFESMFGSVTPGCFSIYRLRQPNKNTPVLCNNGIIEQYGNCNVDTLHTKNLLHLGEDRYLTTLMLKEFPNMKTIFTSDAVCETIAPDNWNVLLSQRRRWINSTIHNLVELLNIPGLCGFCLFSMRFVVFVDLLATFLQPATVGYLGYLAYLIIDSQNNKEFGQFPFISLILLAAIYGLQAIIFLIKREWQHIMWMIIYILAIPVFSFAIPVYSFWHSDDFSWGNTRVVLGDNGKKQVISNETEKFDPSLIPTRKWADYEQELYMLQQKQMDDFDDTQSVAAYGHVGMQPAITFQPQASAALRPMSMIGGVGIPGSGMPGFGTTGLVASIAQPSRPHSVAFPSLSTNYALPGASQPPALTSGFVASPMSPTGTGTGGAGLVNRRSQAATTSMYGAPAGMSQAMQQQQPSTPTLAGAGGSGNVSPKSSVSSSTLASNGVNPSDAVLLQGVREILLRSDLQTITKRQVRDELSAMLGGVDLRARREAINQMITLVLSEMS</sequence>
<keyword evidence="4" id="KW-0328">Glycosyltransferase</keyword>
<dbReference type="Gene3D" id="1.10.10.60">
    <property type="entry name" value="Homeodomain-like"/>
    <property type="match status" value="1"/>
</dbReference>
<dbReference type="SUPFAM" id="SSF55856">
    <property type="entry name" value="Cytochrome b5-like heme/steroid binding domain"/>
    <property type="match status" value="1"/>
</dbReference>
<evidence type="ECO:0000256" key="13">
    <source>
        <dbReference type="SAM" id="MobiDB-lite"/>
    </source>
</evidence>
<dbReference type="Pfam" id="PF08766">
    <property type="entry name" value="DEK_C"/>
    <property type="match status" value="1"/>
</dbReference>
<keyword evidence="5" id="KW-0808">Transferase</keyword>
<evidence type="ECO:0000256" key="10">
    <source>
        <dbReference type="ARBA" id="ARBA00023175"/>
    </source>
</evidence>
<dbReference type="InterPro" id="IPR001609">
    <property type="entry name" value="Myosin_head_motor_dom-like"/>
</dbReference>
<comment type="subcellular location">
    <subcellularLocation>
        <location evidence="1">Cell membrane</location>
        <topology evidence="1">Multi-pass membrane protein</topology>
    </subcellularLocation>
</comment>
<dbReference type="GO" id="GO:0030428">
    <property type="term" value="C:cell septum"/>
    <property type="evidence" value="ECO:0007669"/>
    <property type="project" value="TreeGrafter"/>
</dbReference>
<dbReference type="OrthoDB" id="370884at2759"/>
<dbReference type="InterPro" id="IPR036961">
    <property type="entry name" value="Kinesin_motor_dom_sf"/>
</dbReference>
<evidence type="ECO:0000256" key="7">
    <source>
        <dbReference type="ARBA" id="ARBA00022989"/>
    </source>
</evidence>
<dbReference type="InterPro" id="IPR036400">
    <property type="entry name" value="Cyt_B5-like_heme/steroid_sf"/>
</dbReference>
<dbReference type="PROSITE" id="PS51998">
    <property type="entry name" value="DEK_C"/>
    <property type="match status" value="1"/>
</dbReference>
<keyword evidence="18" id="KW-1185">Reference proteome</keyword>
<evidence type="ECO:0000313" key="17">
    <source>
        <dbReference type="EMBL" id="ORZ30769.1"/>
    </source>
</evidence>
<feature type="compositionally biased region" description="Low complexity" evidence="13">
    <location>
        <begin position="1871"/>
        <end position="1887"/>
    </location>
</feature>
<keyword evidence="6 14" id="KW-0812">Transmembrane</keyword>
<evidence type="ECO:0000256" key="1">
    <source>
        <dbReference type="ARBA" id="ARBA00004651"/>
    </source>
</evidence>
<dbReference type="InterPro" id="IPR014876">
    <property type="entry name" value="DEK_C"/>
</dbReference>
<feature type="region of interest" description="Disordered" evidence="13">
    <location>
        <begin position="1848"/>
        <end position="1887"/>
    </location>
</feature>
<keyword evidence="3" id="KW-1003">Cell membrane</keyword>
<evidence type="ECO:0000256" key="3">
    <source>
        <dbReference type="ARBA" id="ARBA00022475"/>
    </source>
</evidence>
<feature type="compositionally biased region" description="Polar residues" evidence="13">
    <location>
        <begin position="1851"/>
        <end position="1862"/>
    </location>
</feature>
<feature type="region of interest" description="Disordered" evidence="13">
    <location>
        <begin position="1"/>
        <end position="25"/>
    </location>
</feature>
<dbReference type="GO" id="GO:0005524">
    <property type="term" value="F:ATP binding"/>
    <property type="evidence" value="ECO:0007669"/>
    <property type="project" value="InterPro"/>
</dbReference>
<dbReference type="PANTHER" id="PTHR22914">
    <property type="entry name" value="CHITIN SYNTHASE"/>
    <property type="match status" value="1"/>
</dbReference>
<feature type="transmembrane region" description="Helical" evidence="14">
    <location>
        <begin position="939"/>
        <end position="962"/>
    </location>
</feature>
<evidence type="ECO:0000259" key="16">
    <source>
        <dbReference type="PROSITE" id="PS51998"/>
    </source>
</evidence>
<evidence type="ECO:0000256" key="8">
    <source>
        <dbReference type="ARBA" id="ARBA00023123"/>
    </source>
</evidence>